<sequence>MRFTGTLDFSLEEQKKLNLLGKLLKIKLTEEMREKMAGVYGVRVSGFASDRPYNWCRLNVRFPCDPDNVEKLINKVFEEINKIKANGATKEDLNKIKEAELANAEEYIEINGYWMYKLKDACQYGISPESILDYKADINKINSKMFQDAANTYFDMSNYAEFILVPESFVKQ</sequence>
<gene>
    <name evidence="2" type="ORF">CLV33_10591</name>
</gene>
<proteinExistence type="predicted"/>
<dbReference type="InterPro" id="IPR011249">
    <property type="entry name" value="Metalloenz_LuxS/M16"/>
</dbReference>
<name>A0A362X5Z3_9FLAO</name>
<evidence type="ECO:0000313" key="2">
    <source>
        <dbReference type="EMBL" id="PQV48241.1"/>
    </source>
</evidence>
<evidence type="ECO:0000313" key="3">
    <source>
        <dbReference type="Proteomes" id="UP000251545"/>
    </source>
</evidence>
<dbReference type="Gene3D" id="3.30.830.10">
    <property type="entry name" value="Metalloenzyme, LuxS/M16 peptidase-like"/>
    <property type="match status" value="1"/>
</dbReference>
<dbReference type="SUPFAM" id="SSF63411">
    <property type="entry name" value="LuxS/MPP-like metallohydrolase"/>
    <property type="match status" value="1"/>
</dbReference>
<dbReference type="Pfam" id="PF05193">
    <property type="entry name" value="Peptidase_M16_C"/>
    <property type="match status" value="1"/>
</dbReference>
<dbReference type="Proteomes" id="UP000251545">
    <property type="component" value="Unassembled WGS sequence"/>
</dbReference>
<reference evidence="2 3" key="1">
    <citation type="submission" date="2018-02" db="EMBL/GenBank/DDBJ databases">
        <title>Genomic Encyclopedia of Archaeal and Bacterial Type Strains, Phase II (KMG-II): from individual species to whole genera.</title>
        <authorList>
            <person name="Goeker M."/>
        </authorList>
    </citation>
    <scope>NUCLEOTIDE SEQUENCE [LARGE SCALE GENOMIC DNA]</scope>
    <source>
        <strain evidence="2 3">DSM 21165</strain>
    </source>
</reference>
<protein>
    <submittedName>
        <fullName evidence="2">Peptidase M16-like protein</fullName>
    </submittedName>
</protein>
<organism evidence="2 3">
    <name type="scientific">Jejuia pallidilutea</name>
    <dbReference type="NCBI Taxonomy" id="504487"/>
    <lineage>
        <taxon>Bacteria</taxon>
        <taxon>Pseudomonadati</taxon>
        <taxon>Bacteroidota</taxon>
        <taxon>Flavobacteriia</taxon>
        <taxon>Flavobacteriales</taxon>
        <taxon>Flavobacteriaceae</taxon>
        <taxon>Jejuia</taxon>
    </lineage>
</organism>
<comment type="caution">
    <text evidence="2">The sequence shown here is derived from an EMBL/GenBank/DDBJ whole genome shotgun (WGS) entry which is preliminary data.</text>
</comment>
<dbReference type="GO" id="GO:0046872">
    <property type="term" value="F:metal ion binding"/>
    <property type="evidence" value="ECO:0007669"/>
    <property type="project" value="InterPro"/>
</dbReference>
<dbReference type="InterPro" id="IPR007863">
    <property type="entry name" value="Peptidase_M16_C"/>
</dbReference>
<feature type="domain" description="Peptidase M16 C-terminal" evidence="1">
    <location>
        <begin position="11"/>
        <end position="99"/>
    </location>
</feature>
<dbReference type="EMBL" id="PVEO01000005">
    <property type="protein sequence ID" value="PQV48241.1"/>
    <property type="molecule type" value="Genomic_DNA"/>
</dbReference>
<accession>A0A362X5Z3</accession>
<evidence type="ECO:0000259" key="1">
    <source>
        <dbReference type="Pfam" id="PF05193"/>
    </source>
</evidence>
<dbReference type="AlphaFoldDB" id="A0A362X5Z3"/>